<protein>
    <recommendedName>
        <fullName evidence="6">Reverse transcriptase domain-containing protein</fullName>
    </recommendedName>
</protein>
<dbReference type="EMBL" id="UZAU01000400">
    <property type="status" value="NOT_ANNOTATED_CDS"/>
    <property type="molecule type" value="Genomic_DNA"/>
</dbReference>
<dbReference type="EnsemblPlants" id="evm.model.04.1799">
    <property type="protein sequence ID" value="cds.evm.model.04.1799"/>
    <property type="gene ID" value="evm.TU.04.1799"/>
</dbReference>
<dbReference type="GO" id="GO:0003676">
    <property type="term" value="F:nucleic acid binding"/>
    <property type="evidence" value="ECO:0007669"/>
    <property type="project" value="InterPro"/>
</dbReference>
<dbReference type="Pfam" id="PF13456">
    <property type="entry name" value="RVT_3"/>
    <property type="match status" value="1"/>
</dbReference>
<dbReference type="PANTHER" id="PTHR36081">
    <property type="entry name" value="CELL WALL INTEGRITY/STRESS RESPONSE COMPONENT"/>
    <property type="match status" value="1"/>
</dbReference>
<evidence type="ECO:0000313" key="5">
    <source>
        <dbReference type="Proteomes" id="UP000596661"/>
    </source>
</evidence>
<dbReference type="InterPro" id="IPR012337">
    <property type="entry name" value="RNaseH-like_sf"/>
</dbReference>
<proteinExistence type="predicted"/>
<dbReference type="AlphaFoldDB" id="A0A803PEL8"/>
<dbReference type="InterPro" id="IPR044730">
    <property type="entry name" value="RNase_H-like_dom_plant"/>
</dbReference>
<keyword evidence="5" id="KW-1185">Reference proteome</keyword>
<dbReference type="PANTHER" id="PTHR36081:SF1">
    <property type="entry name" value="CELL WALL INTEGRITY_STRESS RESPONSE COMPONENT"/>
    <property type="match status" value="1"/>
</dbReference>
<name>A0A803PEL8_CANSA</name>
<evidence type="ECO:0000259" key="1">
    <source>
        <dbReference type="Pfam" id="PF00078"/>
    </source>
</evidence>
<dbReference type="Proteomes" id="UP000596661">
    <property type="component" value="Chromosome 4"/>
</dbReference>
<dbReference type="Pfam" id="PF13966">
    <property type="entry name" value="zf-RVT"/>
    <property type="match status" value="1"/>
</dbReference>
<dbReference type="InterPro" id="IPR043502">
    <property type="entry name" value="DNA/RNA_pol_sf"/>
</dbReference>
<evidence type="ECO:0000313" key="4">
    <source>
        <dbReference type="EnsemblPlants" id="cds.evm.model.04.1799"/>
    </source>
</evidence>
<reference evidence="4" key="1">
    <citation type="submission" date="2018-11" db="EMBL/GenBank/DDBJ databases">
        <authorList>
            <person name="Grassa J C."/>
        </authorList>
    </citation>
    <scope>NUCLEOTIDE SEQUENCE [LARGE SCALE GENOMIC DNA]</scope>
</reference>
<dbReference type="Pfam" id="PF00078">
    <property type="entry name" value="RVT_1"/>
    <property type="match status" value="1"/>
</dbReference>
<evidence type="ECO:0000259" key="2">
    <source>
        <dbReference type="Pfam" id="PF13456"/>
    </source>
</evidence>
<dbReference type="InterPro" id="IPR000477">
    <property type="entry name" value="RT_dom"/>
</dbReference>
<feature type="domain" description="Reverse transcriptase" evidence="1">
    <location>
        <begin position="258"/>
        <end position="362"/>
    </location>
</feature>
<dbReference type="InterPro" id="IPR002156">
    <property type="entry name" value="RNaseH_domain"/>
</dbReference>
<dbReference type="SUPFAM" id="SSF56672">
    <property type="entry name" value="DNA/RNA polymerases"/>
    <property type="match status" value="1"/>
</dbReference>
<sequence length="1080" mass="120860">MAFAHFLPPIPLETSTHPKTSIPALSSSDRLFSPPFSSPFLRSRASPQVSIFNGLRRMGLIAKAQSQEADVSSASADAFTGFKHLLLPITDRKPFLSEGTRQAIGTTASLAKKYGADITVVVIDERPKDSLPEHENQLSSIRWHLSEGGFQEFKLLEKLGDGTKPTAIIGEVADDLNLDLVVISMEAIHSKHVDANLLAEFIPCPTTKRERETFCYLCHVSCLLGLIGNVTAAVLSVLNDGADPTSLNKTLITLIPKIKKPQRLQDFRPISLCNVISKLVTKVLINRFKHVLPYVISESQSAFLPNRLITDNVLVAFELVNAIKNKTTGRKGVASLKLDMSKAFDRVEWSFIERVMGKMGLLQHEEEVGHLNGFKLTRHAPSISHLFFADDSLLFCQANESSCLAIKRSLDIYHKASGQVLNSDKSVMSFSPNTTLAAQVFFHRHLNMPICECHERYLGLPSYSGRDKKRMFSDIKEKIWRLMHTWSEKIFSAGGREVLLKAVVQSIPTYAMSCFRLPVYFCNHLKSMMANFWWGLNENGNKIHWRSWKFLCKRKDSGGMGFRSFMHFNQAMLVKQAWRLLKQPDSLLAKVLKSRYYPNNDFLQANIGHSPSLTWQGIHWGRSLLIAGLCWKIGEGCRINCADDPWIPGHSTFRPYHFSGPPNTTVSNLITEERQWDLALLNQWFSSPDVDRILTIPLSFFCYEDTLAWNPCSSGIYSVQTGYHLAASLAETDDSSSSSASASWWNFLWSLSLPQKIKIFIWRAFNDALPVATALVKRKIITDSTCSICQQAWETARHALFSCKYARSVWRHLDITHDWNTARLMHKGDYLVHLSSLYTKIEMKKLCCALWAIWTERNRVVHGHKAKPAKDLAFFAQNYWYNYTAAQLKRSSATPDPNMIVAATAASLPQISPAAPLIPWTPPPLGMLKMNVDAAVDSTRKITGIGALIRSSNGEFVAAISKPVLGCFASHEMEAIAMFHSLNWAIQLQLPVSLVETDALRVSNALCKSSSAISSFQDLIADITSLLSFFPNVNVSHVKRSTNMAADGLAKFALGVDEACYWSDCIPPPINSVIVNDYTF</sequence>
<dbReference type="GO" id="GO:0004523">
    <property type="term" value="F:RNA-DNA hybrid ribonuclease activity"/>
    <property type="evidence" value="ECO:0007669"/>
    <property type="project" value="InterPro"/>
</dbReference>
<organism evidence="4 5">
    <name type="scientific">Cannabis sativa</name>
    <name type="common">Hemp</name>
    <name type="synonym">Marijuana</name>
    <dbReference type="NCBI Taxonomy" id="3483"/>
    <lineage>
        <taxon>Eukaryota</taxon>
        <taxon>Viridiplantae</taxon>
        <taxon>Streptophyta</taxon>
        <taxon>Embryophyta</taxon>
        <taxon>Tracheophyta</taxon>
        <taxon>Spermatophyta</taxon>
        <taxon>Magnoliopsida</taxon>
        <taxon>eudicotyledons</taxon>
        <taxon>Gunneridae</taxon>
        <taxon>Pentapetalae</taxon>
        <taxon>rosids</taxon>
        <taxon>fabids</taxon>
        <taxon>Rosales</taxon>
        <taxon>Cannabaceae</taxon>
        <taxon>Cannabis</taxon>
    </lineage>
</organism>
<dbReference type="Gramene" id="evm.model.04.1799">
    <property type="protein sequence ID" value="cds.evm.model.04.1799"/>
    <property type="gene ID" value="evm.TU.04.1799"/>
</dbReference>
<dbReference type="InterPro" id="IPR036397">
    <property type="entry name" value="RNaseH_sf"/>
</dbReference>
<dbReference type="InterPro" id="IPR026960">
    <property type="entry name" value="RVT-Znf"/>
</dbReference>
<dbReference type="SUPFAM" id="SSF53098">
    <property type="entry name" value="Ribonuclease H-like"/>
    <property type="match status" value="1"/>
</dbReference>
<dbReference type="Gene3D" id="3.30.420.10">
    <property type="entry name" value="Ribonuclease H-like superfamily/Ribonuclease H"/>
    <property type="match status" value="1"/>
</dbReference>
<dbReference type="CDD" id="cd01650">
    <property type="entry name" value="RT_nLTR_like"/>
    <property type="match status" value="1"/>
</dbReference>
<reference evidence="4" key="2">
    <citation type="submission" date="2021-03" db="UniProtKB">
        <authorList>
            <consortium name="EnsemblPlants"/>
        </authorList>
    </citation>
    <scope>IDENTIFICATION</scope>
</reference>
<evidence type="ECO:0000259" key="3">
    <source>
        <dbReference type="Pfam" id="PF13966"/>
    </source>
</evidence>
<evidence type="ECO:0008006" key="6">
    <source>
        <dbReference type="Google" id="ProtNLM"/>
    </source>
</evidence>
<feature type="domain" description="RNase H type-1" evidence="2">
    <location>
        <begin position="931"/>
        <end position="1053"/>
    </location>
</feature>
<dbReference type="CDD" id="cd06222">
    <property type="entry name" value="RNase_H_like"/>
    <property type="match status" value="1"/>
</dbReference>
<feature type="domain" description="Reverse transcriptase zinc-binding" evidence="3">
    <location>
        <begin position="739"/>
        <end position="810"/>
    </location>
</feature>
<accession>A0A803PEL8</accession>